<dbReference type="SUPFAM" id="SSF64182">
    <property type="entry name" value="DHH phosphoesterases"/>
    <property type="match status" value="1"/>
</dbReference>
<dbReference type="GO" id="GO:0008441">
    <property type="term" value="F:3'(2'),5'-bisphosphate nucleotidase activity"/>
    <property type="evidence" value="ECO:0007669"/>
    <property type="project" value="UniProtKB-EC"/>
</dbReference>
<comment type="caution">
    <text evidence="3">The sequence shown here is derived from an EMBL/GenBank/DDBJ whole genome shotgun (WGS) entry which is preliminary data.</text>
</comment>
<dbReference type="Gene3D" id="3.90.1640.10">
    <property type="entry name" value="inorganic pyrophosphatase (n-terminal core)"/>
    <property type="match status" value="1"/>
</dbReference>
<evidence type="ECO:0000259" key="2">
    <source>
        <dbReference type="Pfam" id="PF02272"/>
    </source>
</evidence>
<evidence type="ECO:0000259" key="1">
    <source>
        <dbReference type="Pfam" id="PF01368"/>
    </source>
</evidence>
<dbReference type="EC" id="3.1.3.7" evidence="3"/>
<dbReference type="InterPro" id="IPR001667">
    <property type="entry name" value="DDH_dom"/>
</dbReference>
<feature type="domain" description="DDH" evidence="1">
    <location>
        <begin position="27"/>
        <end position="172"/>
    </location>
</feature>
<dbReference type="InterPro" id="IPR003156">
    <property type="entry name" value="DHHA1_dom"/>
</dbReference>
<proteinExistence type="predicted"/>
<keyword evidence="4" id="KW-1185">Reference proteome</keyword>
<protein>
    <submittedName>
        <fullName evidence="3">Phosphoesterase RecJ-like protein</fullName>
        <ecNumber evidence="3">3.1.13.3</ecNumber>
        <ecNumber evidence="3">3.1.3.7</ecNumber>
    </submittedName>
</protein>
<dbReference type="EC" id="3.1.13.3" evidence="3"/>
<dbReference type="Gene3D" id="3.10.310.30">
    <property type="match status" value="1"/>
</dbReference>
<dbReference type="EMBL" id="JAUSWO010000001">
    <property type="protein sequence ID" value="MDQ0513802.1"/>
    <property type="molecule type" value="Genomic_DNA"/>
</dbReference>
<dbReference type="PANTHER" id="PTHR47618:SF1">
    <property type="entry name" value="BIFUNCTIONAL OLIGORIBONUCLEASE AND PAP PHOSPHATASE NRNA"/>
    <property type="match status" value="1"/>
</dbReference>
<keyword evidence="3" id="KW-0378">Hydrolase</keyword>
<dbReference type="Proteomes" id="UP001240643">
    <property type="component" value="Unassembled WGS sequence"/>
</dbReference>
<evidence type="ECO:0000313" key="4">
    <source>
        <dbReference type="Proteomes" id="UP001240643"/>
    </source>
</evidence>
<dbReference type="InterPro" id="IPR051319">
    <property type="entry name" value="Oligoribo/pAp-PDE_c-di-AMP_PDE"/>
</dbReference>
<name>A0ABU0LYL1_9BACT</name>
<evidence type="ECO:0000313" key="3">
    <source>
        <dbReference type="EMBL" id="MDQ0513802.1"/>
    </source>
</evidence>
<accession>A0ABU0LYL1</accession>
<dbReference type="PANTHER" id="PTHR47618">
    <property type="entry name" value="BIFUNCTIONAL OLIGORIBONUCLEASE AND PAP PHOSPHATASE NRNA"/>
    <property type="match status" value="1"/>
</dbReference>
<organism evidence="3 4">
    <name type="scientific">Mycoplasmoides fastidiosum</name>
    <dbReference type="NCBI Taxonomy" id="92758"/>
    <lineage>
        <taxon>Bacteria</taxon>
        <taxon>Bacillati</taxon>
        <taxon>Mycoplasmatota</taxon>
        <taxon>Mycoplasmoidales</taxon>
        <taxon>Mycoplasmoidaceae</taxon>
        <taxon>Mycoplasmoides</taxon>
    </lineage>
</organism>
<dbReference type="Pfam" id="PF02272">
    <property type="entry name" value="DHHA1"/>
    <property type="match status" value="1"/>
</dbReference>
<sequence length="331" mass="38543">MNTTKNNMKKELEIFHNIENLIKSHDNIFIFHHVYPDGDCLGAQFGLLNLIKLNFPEKQVFAIGDHENLYPFLPKTNTNLENLDTHFLQNSLAIVVDGDGSRRVAKSQYLYNPKIFKTSLRIDHHNSQPDIQYDYEWDDHLYTSVAEQIGWMAKNLHWKMNKLAADFLYLGINTDSGRMSFERTNARTFSTLSYLCQNGLKPYDINLEINRRTENQIRFMGYVLTNMKIVNQFVYCFITQEVIKKFNLNVIEANDANMIGNIKGTKLWAFFVELEDGRFRIRLRSNSIKVENSLAPFGLMGGHYFSTAGTFKKEQTDAIIEYLKEFSLNEK</sequence>
<dbReference type="RefSeq" id="WP_256547500.1">
    <property type="nucleotide sequence ID" value="NZ_CP101809.1"/>
</dbReference>
<reference evidence="3" key="1">
    <citation type="submission" date="2023-07" db="EMBL/GenBank/DDBJ databases">
        <title>Genomic Encyclopedia of Type Strains, Phase IV (KMG-IV): sequencing the most valuable type-strain genomes for metagenomic binning, comparative biology and taxonomic classification.</title>
        <authorList>
            <person name="Goeker M."/>
        </authorList>
    </citation>
    <scope>NUCLEOTIDE SEQUENCE [LARGE SCALE GENOMIC DNA]</scope>
    <source>
        <strain evidence="3">DSM 21204</strain>
    </source>
</reference>
<feature type="domain" description="DHHA1" evidence="2">
    <location>
        <begin position="247"/>
        <end position="326"/>
    </location>
</feature>
<dbReference type="InterPro" id="IPR038763">
    <property type="entry name" value="DHH_sf"/>
</dbReference>
<dbReference type="Pfam" id="PF01368">
    <property type="entry name" value="DHH"/>
    <property type="match status" value="1"/>
</dbReference>
<gene>
    <name evidence="3" type="ORF">J2Z62_000240</name>
</gene>